<feature type="domain" description="Cadherin" evidence="10">
    <location>
        <begin position="370"/>
        <end position="475"/>
    </location>
</feature>
<dbReference type="Proteomes" id="UP000277928">
    <property type="component" value="Unassembled WGS sequence"/>
</dbReference>
<dbReference type="GO" id="GO:0005911">
    <property type="term" value="C:cell-cell junction"/>
    <property type="evidence" value="ECO:0007669"/>
    <property type="project" value="TreeGrafter"/>
</dbReference>
<feature type="domain" description="Cadherin" evidence="10">
    <location>
        <begin position="36"/>
        <end position="153"/>
    </location>
</feature>
<evidence type="ECO:0000313" key="12">
    <source>
        <dbReference type="Proteomes" id="UP000277928"/>
    </source>
</evidence>
<dbReference type="PROSITE" id="PS00232">
    <property type="entry name" value="CADHERIN_1"/>
    <property type="match status" value="1"/>
</dbReference>
<dbReference type="OMA" id="THWINCC"/>
<dbReference type="PROSITE" id="PS50268">
    <property type="entry name" value="CADHERIN_2"/>
    <property type="match status" value="3"/>
</dbReference>
<sequence length="495" mass="55842">MAANLLLLLASLLFHCGLFGSIRSHGREITNTFQFTASVYNVSLEENARGKDIYAIVNEPIRMGVPLPSDDAILKFRIVEGDRQYFKAETKTVGNFAFLRIRYRNDGILNRELKERYEFLIKASCQRKDATNLETTVVVNLLVTDQNDAKPIFEKDEYRAEVKQNIPPFTTILQVQASDADIGLNSKIYYSLVEWSLDFMIDPISGAIRNLRPLEFGTYELTILAEDRASRLFRRKADDEIDLFNHNKAKAVITVEQVEKSLRKLKVEMKPISANLWNVTQTVAIARVEGMAASAVAELEIVGDEDVGAFIVKKDSGSDNAWLIETIAGIRLQPDWLIQLRAVAVDNPNEDLIENVSVQVVGKRSVQFDNLSVMQIVINESLPLGYVITQLKAYVANGFDGDDKRIRYSISSIRTDLPFSVDENSGHLRIIRWLDYENVSLYRFEVSAKLPSSTLEGKKEVEVTVADSNDHCPTFAAKWARGDPIGRFSVNFFLI</sequence>
<gene>
    <name evidence="11" type="ORF">NLS_LOCUS251</name>
</gene>
<comment type="subcellular location">
    <subcellularLocation>
        <location evidence="1">Membrane</location>
    </subcellularLocation>
</comment>
<accession>A0A3P6S7A1</accession>
<feature type="domain" description="Cadherin" evidence="10">
    <location>
        <begin position="154"/>
        <end position="273"/>
    </location>
</feature>
<keyword evidence="3" id="KW-0677">Repeat</keyword>
<dbReference type="SUPFAM" id="SSF49313">
    <property type="entry name" value="Cadherin-like"/>
    <property type="match status" value="2"/>
</dbReference>
<evidence type="ECO:0000313" key="11">
    <source>
        <dbReference type="EMBL" id="VDK67917.1"/>
    </source>
</evidence>
<evidence type="ECO:0000256" key="3">
    <source>
        <dbReference type="ARBA" id="ARBA00022737"/>
    </source>
</evidence>
<name>A0A3P6S7A1_LITSI</name>
<dbReference type="Pfam" id="PF00028">
    <property type="entry name" value="Cadherin"/>
    <property type="match status" value="2"/>
</dbReference>
<dbReference type="PANTHER" id="PTHR24025">
    <property type="entry name" value="DESMOGLEIN FAMILY MEMBER"/>
    <property type="match status" value="1"/>
</dbReference>
<keyword evidence="12" id="KW-1185">Reference proteome</keyword>
<keyword evidence="7" id="KW-0472">Membrane</keyword>
<dbReference type="STRING" id="42156.A0A3P6S7A1"/>
<dbReference type="InterPro" id="IPR002126">
    <property type="entry name" value="Cadherin-like_dom"/>
</dbReference>
<dbReference type="GO" id="GO:0005886">
    <property type="term" value="C:plasma membrane"/>
    <property type="evidence" value="ECO:0007669"/>
    <property type="project" value="InterPro"/>
</dbReference>
<evidence type="ECO:0000256" key="8">
    <source>
        <dbReference type="PROSITE-ProRule" id="PRU00043"/>
    </source>
</evidence>
<evidence type="ECO:0000259" key="10">
    <source>
        <dbReference type="PROSITE" id="PS50268"/>
    </source>
</evidence>
<feature type="signal peptide" evidence="9">
    <location>
        <begin position="1"/>
        <end position="19"/>
    </location>
</feature>
<evidence type="ECO:0000256" key="9">
    <source>
        <dbReference type="SAM" id="SignalP"/>
    </source>
</evidence>
<evidence type="ECO:0000256" key="2">
    <source>
        <dbReference type="ARBA" id="ARBA00022692"/>
    </source>
</evidence>
<dbReference type="InterPro" id="IPR050971">
    <property type="entry name" value="Cadherin-domain_protein"/>
</dbReference>
<evidence type="ECO:0000256" key="4">
    <source>
        <dbReference type="ARBA" id="ARBA00022837"/>
    </source>
</evidence>
<evidence type="ECO:0000256" key="1">
    <source>
        <dbReference type="ARBA" id="ARBA00004370"/>
    </source>
</evidence>
<dbReference type="PRINTS" id="PR00205">
    <property type="entry name" value="CADHERIN"/>
</dbReference>
<dbReference type="AlphaFoldDB" id="A0A3P6S7A1"/>
<dbReference type="PANTHER" id="PTHR24025:SF23">
    <property type="entry name" value="NEURAL-CADHERIN"/>
    <property type="match status" value="1"/>
</dbReference>
<dbReference type="EMBL" id="UYRX01000005">
    <property type="protein sequence ID" value="VDK67917.1"/>
    <property type="molecule type" value="Genomic_DNA"/>
</dbReference>
<evidence type="ECO:0000256" key="6">
    <source>
        <dbReference type="ARBA" id="ARBA00022989"/>
    </source>
</evidence>
<evidence type="ECO:0000256" key="7">
    <source>
        <dbReference type="ARBA" id="ARBA00023136"/>
    </source>
</evidence>
<keyword evidence="6" id="KW-1133">Transmembrane helix</keyword>
<keyword evidence="2" id="KW-0812">Transmembrane</keyword>
<proteinExistence type="predicted"/>
<dbReference type="GO" id="GO:0005509">
    <property type="term" value="F:calcium ion binding"/>
    <property type="evidence" value="ECO:0007669"/>
    <property type="project" value="UniProtKB-UniRule"/>
</dbReference>
<dbReference type="SMART" id="SM00112">
    <property type="entry name" value="CA"/>
    <property type="match status" value="3"/>
</dbReference>
<reference evidence="11 12" key="1">
    <citation type="submission" date="2018-08" db="EMBL/GenBank/DDBJ databases">
        <authorList>
            <person name="Laetsch R D."/>
            <person name="Stevens L."/>
            <person name="Kumar S."/>
            <person name="Blaxter L. M."/>
        </authorList>
    </citation>
    <scope>NUCLEOTIDE SEQUENCE [LARGE SCALE GENOMIC DNA]</scope>
</reference>
<evidence type="ECO:0000256" key="5">
    <source>
        <dbReference type="ARBA" id="ARBA00022889"/>
    </source>
</evidence>
<dbReference type="Gene3D" id="2.60.40.60">
    <property type="entry name" value="Cadherins"/>
    <property type="match status" value="3"/>
</dbReference>
<feature type="chain" id="PRO_5018307212" description="Cadherin domain-containing protein" evidence="9">
    <location>
        <begin position="20"/>
        <end position="495"/>
    </location>
</feature>
<keyword evidence="9" id="KW-0732">Signal</keyword>
<keyword evidence="4 8" id="KW-0106">Calcium</keyword>
<dbReference type="CDD" id="cd11304">
    <property type="entry name" value="Cadherin_repeat"/>
    <property type="match status" value="3"/>
</dbReference>
<keyword evidence="5" id="KW-0130">Cell adhesion</keyword>
<organism evidence="11 12">
    <name type="scientific">Litomosoides sigmodontis</name>
    <name type="common">Filarial nematode worm</name>
    <dbReference type="NCBI Taxonomy" id="42156"/>
    <lineage>
        <taxon>Eukaryota</taxon>
        <taxon>Metazoa</taxon>
        <taxon>Ecdysozoa</taxon>
        <taxon>Nematoda</taxon>
        <taxon>Chromadorea</taxon>
        <taxon>Rhabditida</taxon>
        <taxon>Spirurina</taxon>
        <taxon>Spiruromorpha</taxon>
        <taxon>Filarioidea</taxon>
        <taxon>Onchocercidae</taxon>
        <taxon>Litomosoides</taxon>
    </lineage>
</organism>
<dbReference type="OrthoDB" id="5855789at2759"/>
<dbReference type="InterPro" id="IPR015919">
    <property type="entry name" value="Cadherin-like_sf"/>
</dbReference>
<dbReference type="InterPro" id="IPR020894">
    <property type="entry name" value="Cadherin_CS"/>
</dbReference>
<protein>
    <recommendedName>
        <fullName evidence="10">Cadherin domain-containing protein</fullName>
    </recommendedName>
</protein>
<dbReference type="GO" id="GO:0007156">
    <property type="term" value="P:homophilic cell adhesion via plasma membrane adhesion molecules"/>
    <property type="evidence" value="ECO:0007669"/>
    <property type="project" value="InterPro"/>
</dbReference>